<dbReference type="EMBL" id="BAAABY010000009">
    <property type="protein sequence ID" value="GAA0452300.1"/>
    <property type="molecule type" value="Genomic_DNA"/>
</dbReference>
<organism evidence="1 2">
    <name type="scientific">Streptomyces olivaceiscleroticus</name>
    <dbReference type="NCBI Taxonomy" id="68245"/>
    <lineage>
        <taxon>Bacteria</taxon>
        <taxon>Bacillati</taxon>
        <taxon>Actinomycetota</taxon>
        <taxon>Actinomycetes</taxon>
        <taxon>Kitasatosporales</taxon>
        <taxon>Streptomycetaceae</taxon>
        <taxon>Streptomyces</taxon>
    </lineage>
</organism>
<proteinExistence type="predicted"/>
<sequence length="120" mass="13745">MSVYASIRGWLECDEEQYMAAGRVIAENYHDPYSNGWGFPSAHFNWTWCIFYGGDLQEGDVDWLFRQVADIAALPETEDGDRVQGLFMVTHETKGMFEWQVSNGIITVIPGDKRHDYLSS</sequence>
<keyword evidence="2" id="KW-1185">Reference proteome</keyword>
<name>A0ABN0ZLX7_9ACTN</name>
<evidence type="ECO:0000313" key="1">
    <source>
        <dbReference type="EMBL" id="GAA0452300.1"/>
    </source>
</evidence>
<reference evidence="1 2" key="1">
    <citation type="journal article" date="2019" name="Int. J. Syst. Evol. Microbiol.">
        <title>The Global Catalogue of Microorganisms (GCM) 10K type strain sequencing project: providing services to taxonomists for standard genome sequencing and annotation.</title>
        <authorList>
            <consortium name="The Broad Institute Genomics Platform"/>
            <consortium name="The Broad Institute Genome Sequencing Center for Infectious Disease"/>
            <person name="Wu L."/>
            <person name="Ma J."/>
        </authorList>
    </citation>
    <scope>NUCLEOTIDE SEQUENCE [LARGE SCALE GENOMIC DNA]</scope>
    <source>
        <strain evidence="1 2">JCM 4805</strain>
    </source>
</reference>
<accession>A0ABN0ZLX7</accession>
<protein>
    <submittedName>
        <fullName evidence="1">Uncharacterized protein</fullName>
    </submittedName>
</protein>
<evidence type="ECO:0000313" key="2">
    <source>
        <dbReference type="Proteomes" id="UP001500909"/>
    </source>
</evidence>
<dbReference type="RefSeq" id="WP_346093994.1">
    <property type="nucleotide sequence ID" value="NZ_BAAABY010000009.1"/>
</dbReference>
<gene>
    <name evidence="1" type="ORF">GCM10010361_15500</name>
</gene>
<dbReference type="Proteomes" id="UP001500909">
    <property type="component" value="Unassembled WGS sequence"/>
</dbReference>
<comment type="caution">
    <text evidence="1">The sequence shown here is derived from an EMBL/GenBank/DDBJ whole genome shotgun (WGS) entry which is preliminary data.</text>
</comment>